<name>A0A645E8Y9_9ZZZZ</name>
<dbReference type="EMBL" id="VSSQ01044551">
    <property type="protein sequence ID" value="MPM98377.1"/>
    <property type="molecule type" value="Genomic_DNA"/>
</dbReference>
<reference evidence="1" key="1">
    <citation type="submission" date="2019-08" db="EMBL/GenBank/DDBJ databases">
        <authorList>
            <person name="Kucharzyk K."/>
            <person name="Murdoch R.W."/>
            <person name="Higgins S."/>
            <person name="Loffler F."/>
        </authorList>
    </citation>
    <scope>NUCLEOTIDE SEQUENCE</scope>
</reference>
<protein>
    <submittedName>
        <fullName evidence="1">Uncharacterized protein</fullName>
    </submittedName>
</protein>
<gene>
    <name evidence="1" type="ORF">SDC9_145563</name>
</gene>
<sequence length="73" mass="8392">MYDFGLRLGFSCIQLFKPVLFLFDLELRHGQVLFRTSALTTLHIVITGCSHKIKNIILKNTIGFSQHRLAVFL</sequence>
<organism evidence="1">
    <name type="scientific">bioreactor metagenome</name>
    <dbReference type="NCBI Taxonomy" id="1076179"/>
    <lineage>
        <taxon>unclassified sequences</taxon>
        <taxon>metagenomes</taxon>
        <taxon>ecological metagenomes</taxon>
    </lineage>
</organism>
<dbReference type="AlphaFoldDB" id="A0A645E8Y9"/>
<evidence type="ECO:0000313" key="1">
    <source>
        <dbReference type="EMBL" id="MPM98377.1"/>
    </source>
</evidence>
<comment type="caution">
    <text evidence="1">The sequence shown here is derived from an EMBL/GenBank/DDBJ whole genome shotgun (WGS) entry which is preliminary data.</text>
</comment>
<accession>A0A645E8Y9</accession>
<proteinExistence type="predicted"/>